<evidence type="ECO:0000256" key="1">
    <source>
        <dbReference type="SAM" id="MobiDB-lite"/>
    </source>
</evidence>
<evidence type="ECO:0000313" key="2">
    <source>
        <dbReference type="EMBL" id="MFC3459436.1"/>
    </source>
</evidence>
<dbReference type="InterPro" id="IPR011330">
    <property type="entry name" value="Glyco_hydro/deAcase_b/a-brl"/>
</dbReference>
<evidence type="ECO:0000313" key="3">
    <source>
        <dbReference type="Proteomes" id="UP001595665"/>
    </source>
</evidence>
<keyword evidence="3" id="KW-1185">Reference proteome</keyword>
<evidence type="ECO:0008006" key="4">
    <source>
        <dbReference type="Google" id="ProtNLM"/>
    </source>
</evidence>
<gene>
    <name evidence="2" type="ORF">ACFOPH_14465</name>
</gene>
<protein>
    <recommendedName>
        <fullName evidence="4">NodB homology domain-containing protein</fullName>
    </recommendedName>
</protein>
<name>A0ABV7PPF6_9BURK</name>
<reference evidence="3" key="1">
    <citation type="journal article" date="2019" name="Int. J. Syst. Evol. Microbiol.">
        <title>The Global Catalogue of Microorganisms (GCM) 10K type strain sequencing project: providing services to taxonomists for standard genome sequencing and annotation.</title>
        <authorList>
            <consortium name="The Broad Institute Genomics Platform"/>
            <consortium name="The Broad Institute Genome Sequencing Center for Infectious Disease"/>
            <person name="Wu L."/>
            <person name="Ma J."/>
        </authorList>
    </citation>
    <scope>NUCLEOTIDE SEQUENCE [LARGE SCALE GENOMIC DNA]</scope>
    <source>
        <strain evidence="3">CCM 7480</strain>
    </source>
</reference>
<dbReference type="Proteomes" id="UP001595665">
    <property type="component" value="Unassembled WGS sequence"/>
</dbReference>
<dbReference type="EMBL" id="JBHRVV010000001">
    <property type="protein sequence ID" value="MFC3459436.1"/>
    <property type="molecule type" value="Genomic_DNA"/>
</dbReference>
<proteinExistence type="predicted"/>
<comment type="caution">
    <text evidence="2">The sequence shown here is derived from an EMBL/GenBank/DDBJ whole genome shotgun (WGS) entry which is preliminary data.</text>
</comment>
<dbReference type="SUPFAM" id="SSF88713">
    <property type="entry name" value="Glycoside hydrolase/deacetylase"/>
    <property type="match status" value="1"/>
</dbReference>
<accession>A0ABV7PPF6</accession>
<feature type="region of interest" description="Disordered" evidence="1">
    <location>
        <begin position="1"/>
        <end position="44"/>
    </location>
</feature>
<organism evidence="2 3">
    <name type="scientific">Massilia haematophila</name>
    <dbReference type="NCBI Taxonomy" id="457923"/>
    <lineage>
        <taxon>Bacteria</taxon>
        <taxon>Pseudomonadati</taxon>
        <taxon>Pseudomonadota</taxon>
        <taxon>Betaproteobacteria</taxon>
        <taxon>Burkholderiales</taxon>
        <taxon>Oxalobacteraceae</taxon>
        <taxon>Telluria group</taxon>
        <taxon>Massilia</taxon>
    </lineage>
</organism>
<dbReference type="Gene3D" id="3.20.20.370">
    <property type="entry name" value="Glycoside hydrolase/deacetylase"/>
    <property type="match status" value="1"/>
</dbReference>
<sequence>MVEITNAEAYMPAPGPGRASRSPAGGPTTQLSTRQSLLSASPASVPYSPVNQLTSGQPLAMTDNVISAGYMFSDFGGSRCLVNGTPSPAPIITRDFSGMDAEGNATGILSRTGLPAMMLVEPASDATIQLVLYNDALGDVATDGLIGLWLYADLSAKTSSVQHSLGITPSNNGDYNDDSYAVYFNANQVRHGWNFLVLKQKHLVGNMPAVEAIFPGLSFTKYGTGAGSELLDTTGNFLKTLFIDLENFAGCKLYFDSLWTGFSSKPQFCLGVDQLSSDGIDYVLPVFEEYGWVGYVAAPRRVVGNESKIIRDWTPDAAGDYAFCRTYYDAGWDIINHTANHYNLATETNPAAIRYEIEAAKSWYAQSGFVRGQEFYASPQSGTSILAEKVITNCGIKLQRHSLHSNVHITPFGIDNPASVGSIDIGNHGAGWQKFSAIKTWIDNIVLYGATGFPFWHTVTTLGDSGSGEDLTGDDLRITKSAFEKTMAYIRQLELAGTVNVTRGMTGFYYGA</sequence>
<dbReference type="RefSeq" id="WP_379735999.1">
    <property type="nucleotide sequence ID" value="NZ_JBHRVV010000001.1"/>
</dbReference>